<sequence>MMSTNAVARSVPFATVARIAAQLKGDPRAIALILLIPPLLLTLLYYVFHDLPTPPGQSRVFDTTGPIMLAVLPMFMMFIVTSVIMLRERASGTLERIFTTPLTRLNLLVSYACVFGLLAVLQSSILVVLLLGPLGIELTGPAWALLLLSFLGAVIGVAFGLLASAFARTEFQAVQFMPVFIAPQLFLCGLLVPKEQLPDVLEAIANWLPMTWAVDVVRDVLANPELGSDSWWRFAALAGVIFASLLIAAASMPRKTR</sequence>
<feature type="transmembrane region" description="Helical" evidence="9">
    <location>
        <begin position="173"/>
        <end position="192"/>
    </location>
</feature>
<evidence type="ECO:0000256" key="4">
    <source>
        <dbReference type="ARBA" id="ARBA00022475"/>
    </source>
</evidence>
<evidence type="ECO:0000256" key="9">
    <source>
        <dbReference type="RuleBase" id="RU361157"/>
    </source>
</evidence>
<dbReference type="RefSeq" id="WP_082793773.1">
    <property type="nucleotide sequence ID" value="NZ_LR134406.1"/>
</dbReference>
<dbReference type="GO" id="GO:0043190">
    <property type="term" value="C:ATP-binding cassette (ABC) transporter complex"/>
    <property type="evidence" value="ECO:0007669"/>
    <property type="project" value="InterPro"/>
</dbReference>
<evidence type="ECO:0000313" key="11">
    <source>
        <dbReference type="EMBL" id="VEH69893.1"/>
    </source>
</evidence>
<keyword evidence="5 9" id="KW-0812">Transmembrane</keyword>
<dbReference type="EMBL" id="LR134406">
    <property type="protein sequence ID" value="VEH69893.1"/>
    <property type="molecule type" value="Genomic_DNA"/>
</dbReference>
<feature type="transmembrane region" description="Helical" evidence="9">
    <location>
        <begin position="67"/>
        <end position="86"/>
    </location>
</feature>
<dbReference type="InterPro" id="IPR047817">
    <property type="entry name" value="ABC2_TM_bact-type"/>
</dbReference>
<dbReference type="Pfam" id="PF01061">
    <property type="entry name" value="ABC2_membrane"/>
    <property type="match status" value="1"/>
</dbReference>
<keyword evidence="12" id="KW-1185">Reference proteome</keyword>
<evidence type="ECO:0000256" key="6">
    <source>
        <dbReference type="ARBA" id="ARBA00022989"/>
    </source>
</evidence>
<dbReference type="InterPro" id="IPR051449">
    <property type="entry name" value="ABC-2_transporter_component"/>
</dbReference>
<dbReference type="Proteomes" id="UP000273044">
    <property type="component" value="Chromosome"/>
</dbReference>
<dbReference type="InterPro" id="IPR000412">
    <property type="entry name" value="ABC_2_transport"/>
</dbReference>
<evidence type="ECO:0000256" key="7">
    <source>
        <dbReference type="ARBA" id="ARBA00023136"/>
    </source>
</evidence>
<organism evidence="11 12">
    <name type="scientific">Arachnia propionica</name>
    <dbReference type="NCBI Taxonomy" id="1750"/>
    <lineage>
        <taxon>Bacteria</taxon>
        <taxon>Bacillati</taxon>
        <taxon>Actinomycetota</taxon>
        <taxon>Actinomycetes</taxon>
        <taxon>Propionibacteriales</taxon>
        <taxon>Propionibacteriaceae</taxon>
        <taxon>Arachnia</taxon>
    </lineage>
</organism>
<keyword evidence="4 9" id="KW-1003">Cell membrane</keyword>
<dbReference type="PANTHER" id="PTHR30294:SF38">
    <property type="entry name" value="TRANSPORT PERMEASE PROTEIN"/>
    <property type="match status" value="1"/>
</dbReference>
<protein>
    <recommendedName>
        <fullName evidence="9">Transport permease protein</fullName>
    </recommendedName>
</protein>
<evidence type="ECO:0000259" key="10">
    <source>
        <dbReference type="PROSITE" id="PS51012"/>
    </source>
</evidence>
<feature type="domain" description="ABC transmembrane type-2" evidence="10">
    <location>
        <begin position="28"/>
        <end position="255"/>
    </location>
</feature>
<keyword evidence="3 9" id="KW-0813">Transport</keyword>
<proteinExistence type="inferred from homology"/>
<name>A0A448MXP1_9ACTN</name>
<keyword evidence="7 9" id="KW-0472">Membrane</keyword>
<dbReference type="PROSITE" id="PS51012">
    <property type="entry name" value="ABC_TM2"/>
    <property type="match status" value="1"/>
</dbReference>
<comment type="subcellular location">
    <subcellularLocation>
        <location evidence="1 9">Cell membrane</location>
        <topology evidence="1 9">Multi-pass membrane protein</topology>
    </subcellularLocation>
</comment>
<dbReference type="GO" id="GO:0140359">
    <property type="term" value="F:ABC-type transporter activity"/>
    <property type="evidence" value="ECO:0007669"/>
    <property type="project" value="InterPro"/>
</dbReference>
<dbReference type="AlphaFoldDB" id="A0A448MXP1"/>
<dbReference type="PIRSF" id="PIRSF006648">
    <property type="entry name" value="DrrB"/>
    <property type="match status" value="1"/>
</dbReference>
<dbReference type="InterPro" id="IPR013525">
    <property type="entry name" value="ABC2_TM"/>
</dbReference>
<feature type="transmembrane region" description="Helical" evidence="9">
    <location>
        <begin position="231"/>
        <end position="252"/>
    </location>
</feature>
<dbReference type="GO" id="GO:0046677">
    <property type="term" value="P:response to antibiotic"/>
    <property type="evidence" value="ECO:0007669"/>
    <property type="project" value="UniProtKB-KW"/>
</dbReference>
<evidence type="ECO:0000313" key="12">
    <source>
        <dbReference type="Proteomes" id="UP000273044"/>
    </source>
</evidence>
<feature type="transmembrane region" description="Helical" evidence="9">
    <location>
        <begin position="143"/>
        <end position="166"/>
    </location>
</feature>
<dbReference type="GeneID" id="64406651"/>
<evidence type="ECO:0000256" key="3">
    <source>
        <dbReference type="ARBA" id="ARBA00022448"/>
    </source>
</evidence>
<evidence type="ECO:0000256" key="5">
    <source>
        <dbReference type="ARBA" id="ARBA00022692"/>
    </source>
</evidence>
<accession>A0A448MXP1</accession>
<feature type="transmembrane region" description="Helical" evidence="9">
    <location>
        <begin position="107"/>
        <end position="131"/>
    </location>
</feature>
<feature type="transmembrane region" description="Helical" evidence="9">
    <location>
        <begin position="29"/>
        <end position="47"/>
    </location>
</feature>
<keyword evidence="8" id="KW-0046">Antibiotic resistance</keyword>
<reference evidence="11 12" key="1">
    <citation type="submission" date="2018-12" db="EMBL/GenBank/DDBJ databases">
        <authorList>
            <consortium name="Pathogen Informatics"/>
        </authorList>
    </citation>
    <scope>NUCLEOTIDE SEQUENCE [LARGE SCALE GENOMIC DNA]</scope>
    <source>
        <strain evidence="11 12">NCTC12967</strain>
    </source>
</reference>
<evidence type="ECO:0000256" key="1">
    <source>
        <dbReference type="ARBA" id="ARBA00004651"/>
    </source>
</evidence>
<evidence type="ECO:0000256" key="2">
    <source>
        <dbReference type="ARBA" id="ARBA00007783"/>
    </source>
</evidence>
<evidence type="ECO:0000256" key="8">
    <source>
        <dbReference type="ARBA" id="ARBA00023251"/>
    </source>
</evidence>
<keyword evidence="6 9" id="KW-1133">Transmembrane helix</keyword>
<comment type="similarity">
    <text evidence="2 9">Belongs to the ABC-2 integral membrane protein family.</text>
</comment>
<dbReference type="PANTHER" id="PTHR30294">
    <property type="entry name" value="MEMBRANE COMPONENT OF ABC TRANSPORTER YHHJ-RELATED"/>
    <property type="match status" value="1"/>
</dbReference>
<gene>
    <name evidence="11" type="primary">ybhR</name>
    <name evidence="11" type="ORF">NCTC12967_01173</name>
</gene>